<dbReference type="OrthoDB" id="9981426at2"/>
<keyword evidence="1" id="KW-0812">Transmembrane</keyword>
<keyword evidence="1" id="KW-1133">Transmembrane helix</keyword>
<sequence length="186" mass="21863">MKNQLEFYREIHANELLRKNEIDASIGFPTTLLTLLIGGGFFIFKDENFHPHYTDNEIILIVITVCTILFILTILIAMTFLIRMYLNRFRKYKYLPCSLDLINREDELFKHYLAFFKNNGDKKAKKKAISYATAAFEKDLLKYYVEFATDNQLVNDGRIKDYYWSRKILIGSIVLITIIGILILIK</sequence>
<feature type="transmembrane region" description="Helical" evidence="1">
    <location>
        <begin position="58"/>
        <end position="82"/>
    </location>
</feature>
<keyword evidence="3" id="KW-1185">Reference proteome</keyword>
<protein>
    <submittedName>
        <fullName evidence="2">Uncharacterized protein</fullName>
    </submittedName>
</protein>
<dbReference type="AlphaFoldDB" id="A0A1M6M3P3"/>
<reference evidence="3" key="1">
    <citation type="submission" date="2016-11" db="EMBL/GenBank/DDBJ databases">
        <authorList>
            <person name="Varghese N."/>
            <person name="Submissions S."/>
        </authorList>
    </citation>
    <scope>NUCLEOTIDE SEQUENCE [LARGE SCALE GENOMIC DNA]</scope>
    <source>
        <strain evidence="3">DSM 26349</strain>
    </source>
</reference>
<gene>
    <name evidence="2" type="ORF">SAMN04487908_12543</name>
</gene>
<accession>A0A1M6M3P3</accession>
<name>A0A1M6M3P3_9FLAO</name>
<dbReference type="RefSeq" id="WP_073220682.1">
    <property type="nucleotide sequence ID" value="NZ_FNNS01000024.1"/>
</dbReference>
<dbReference type="Proteomes" id="UP000184172">
    <property type="component" value="Unassembled WGS sequence"/>
</dbReference>
<organism evidence="2 3">
    <name type="scientific">Aequorivita viscosa</name>
    <dbReference type="NCBI Taxonomy" id="797419"/>
    <lineage>
        <taxon>Bacteria</taxon>
        <taxon>Pseudomonadati</taxon>
        <taxon>Bacteroidota</taxon>
        <taxon>Flavobacteriia</taxon>
        <taxon>Flavobacteriales</taxon>
        <taxon>Flavobacteriaceae</taxon>
        <taxon>Aequorivita</taxon>
    </lineage>
</organism>
<feature type="transmembrane region" description="Helical" evidence="1">
    <location>
        <begin position="168"/>
        <end position="185"/>
    </location>
</feature>
<dbReference type="STRING" id="797419.SAMN05216556_12417"/>
<dbReference type="EMBL" id="FQYV01000025">
    <property type="protein sequence ID" value="SHJ78059.1"/>
    <property type="molecule type" value="Genomic_DNA"/>
</dbReference>
<proteinExistence type="predicted"/>
<feature type="transmembrane region" description="Helical" evidence="1">
    <location>
        <begin position="21"/>
        <end position="43"/>
    </location>
</feature>
<evidence type="ECO:0000313" key="3">
    <source>
        <dbReference type="Proteomes" id="UP000184172"/>
    </source>
</evidence>
<keyword evidence="1" id="KW-0472">Membrane</keyword>
<evidence type="ECO:0000256" key="1">
    <source>
        <dbReference type="SAM" id="Phobius"/>
    </source>
</evidence>
<evidence type="ECO:0000313" key="2">
    <source>
        <dbReference type="EMBL" id="SHJ78059.1"/>
    </source>
</evidence>